<feature type="domain" description="EF-hand" evidence="3">
    <location>
        <begin position="90"/>
        <end position="125"/>
    </location>
</feature>
<keyword evidence="8" id="KW-1185">Reference proteome</keyword>
<dbReference type="GO" id="GO:0005509">
    <property type="term" value="F:calcium ion binding"/>
    <property type="evidence" value="ECO:0007669"/>
    <property type="project" value="InterPro"/>
</dbReference>
<keyword evidence="2" id="KW-1133">Transmembrane helix</keyword>
<dbReference type="Proteomes" id="UP000285883">
    <property type="component" value="Unassembled WGS sequence"/>
</dbReference>
<evidence type="ECO:0000313" key="7">
    <source>
        <dbReference type="EMBL" id="RLN73252.1"/>
    </source>
</evidence>
<name>A0A3R7GQB4_9STRA</name>
<feature type="transmembrane region" description="Helical" evidence="2">
    <location>
        <begin position="44"/>
        <end position="66"/>
    </location>
</feature>
<evidence type="ECO:0000256" key="1">
    <source>
        <dbReference type="ARBA" id="ARBA00022837"/>
    </source>
</evidence>
<sequence>MMMEGETSTPVVVREPDEETAFVKKKIEAPRRHQNRMRAKKKRLAVASVSVVTLLALAGVCTFLALPSESPNEMKTAASEAMAADPMNSSQEEGFMPSFDDYDEDGDGKVSLEEYLDCLATNWDAALENVETSSLDDAERAQIEQYLNEDFANHSGCVARFAQQQKQNDGLMTRENFDQVYDQLTTEICPLRDARIPGSMEDK</sequence>
<accession>A0A3R7GQB4</accession>
<keyword evidence="2" id="KW-0472">Membrane</keyword>
<protein>
    <recommendedName>
        <fullName evidence="3">EF-hand domain-containing protein</fullName>
    </recommendedName>
</protein>
<dbReference type="InterPro" id="IPR002048">
    <property type="entry name" value="EF_hand_dom"/>
</dbReference>
<reference evidence="8 9" key="2">
    <citation type="submission" date="2018-07" db="EMBL/GenBank/DDBJ databases">
        <title>Genome sequencing of oomycete isolates from Chile give support for New Zealand origin for Phytophthora kernoviae and make available the first Nothophytophthora sp. genome.</title>
        <authorList>
            <person name="Studholme D.J."/>
            <person name="Sanfuentes E."/>
            <person name="Panda P."/>
            <person name="Hill R."/>
            <person name="Sambles C."/>
            <person name="Grant M."/>
            <person name="Williams N.M."/>
            <person name="Mcdougal R.L."/>
        </authorList>
    </citation>
    <scope>NUCLEOTIDE SEQUENCE [LARGE SCALE GENOMIC DNA]</scope>
    <source>
        <strain evidence="6">Chile2</strain>
        <strain evidence="7">Chile4</strain>
    </source>
</reference>
<dbReference type="STRING" id="325452.A0A3R7GQB4"/>
<dbReference type="AlphaFoldDB" id="A0A3R7GQB4"/>
<dbReference type="PROSITE" id="PS00018">
    <property type="entry name" value="EF_HAND_1"/>
    <property type="match status" value="1"/>
</dbReference>
<proteinExistence type="predicted"/>
<dbReference type="EMBL" id="JPWU03000877">
    <property type="protein sequence ID" value="KAG2505235.1"/>
    <property type="molecule type" value="Genomic_DNA"/>
</dbReference>
<dbReference type="InterPro" id="IPR018247">
    <property type="entry name" value="EF_Hand_1_Ca_BS"/>
</dbReference>
<dbReference type="EMBL" id="MBDN02000822">
    <property type="protein sequence ID" value="RLN73252.1"/>
    <property type="molecule type" value="Genomic_DNA"/>
</dbReference>
<dbReference type="EMBL" id="MAYM02002150">
    <property type="protein sequence ID" value="RLN02773.1"/>
    <property type="molecule type" value="Genomic_DNA"/>
</dbReference>
<evidence type="ECO:0000313" key="4">
    <source>
        <dbReference type="EMBL" id="KAG2503580.1"/>
    </source>
</evidence>
<dbReference type="Proteomes" id="UP000785171">
    <property type="component" value="Unassembled WGS sequence"/>
</dbReference>
<comment type="caution">
    <text evidence="7">The sequence shown here is derived from an EMBL/GenBank/DDBJ whole genome shotgun (WGS) entry which is preliminary data.</text>
</comment>
<evidence type="ECO:0000313" key="8">
    <source>
        <dbReference type="Proteomes" id="UP000285624"/>
    </source>
</evidence>
<dbReference type="SUPFAM" id="SSF47473">
    <property type="entry name" value="EF-hand"/>
    <property type="match status" value="1"/>
</dbReference>
<gene>
    <name evidence="6" type="ORF">BBI17_009518</name>
    <name evidence="7" type="ORF">BBO99_00009486</name>
    <name evidence="4" type="ORF">JM16_009419</name>
    <name evidence="5" type="ORF">JM18_009484</name>
</gene>
<evidence type="ECO:0000313" key="5">
    <source>
        <dbReference type="EMBL" id="KAG2505235.1"/>
    </source>
</evidence>
<evidence type="ECO:0000259" key="3">
    <source>
        <dbReference type="PROSITE" id="PS50222"/>
    </source>
</evidence>
<dbReference type="EMBL" id="JPWV03000831">
    <property type="protein sequence ID" value="KAG2503580.1"/>
    <property type="molecule type" value="Genomic_DNA"/>
</dbReference>
<dbReference type="PROSITE" id="PS50222">
    <property type="entry name" value="EF_HAND_2"/>
    <property type="match status" value="1"/>
</dbReference>
<evidence type="ECO:0000313" key="6">
    <source>
        <dbReference type="EMBL" id="RLN02773.1"/>
    </source>
</evidence>
<reference evidence="4" key="1">
    <citation type="journal article" date="2015" name="Genom Data">
        <title>Genome sequences of six Phytophthora species associated with forests in New Zealand.</title>
        <authorList>
            <person name="Studholme D.J."/>
            <person name="McDougal R.L."/>
            <person name="Sambles C."/>
            <person name="Hansen E."/>
            <person name="Hardy G."/>
            <person name="Grant M."/>
            <person name="Ganley R.J."/>
            <person name="Williams N.M."/>
        </authorList>
    </citation>
    <scope>NUCLEOTIDE SEQUENCE</scope>
    <source>
        <strain evidence="4">NZFS 2646</strain>
        <strain evidence="5">NZFS 3630</strain>
    </source>
</reference>
<evidence type="ECO:0000313" key="9">
    <source>
        <dbReference type="Proteomes" id="UP000285883"/>
    </source>
</evidence>
<dbReference type="Proteomes" id="UP000792063">
    <property type="component" value="Unassembled WGS sequence"/>
</dbReference>
<reference evidence="4" key="3">
    <citation type="submission" date="2020-06" db="EMBL/GenBank/DDBJ databases">
        <authorList>
            <person name="Studholme D.J."/>
        </authorList>
    </citation>
    <scope>NUCLEOTIDE SEQUENCE</scope>
    <source>
        <strain evidence="4">NZFS 2646</strain>
        <strain evidence="5">NZFS 3630</strain>
    </source>
</reference>
<organism evidence="7 8">
    <name type="scientific">Phytophthora kernoviae</name>
    <dbReference type="NCBI Taxonomy" id="325452"/>
    <lineage>
        <taxon>Eukaryota</taxon>
        <taxon>Sar</taxon>
        <taxon>Stramenopiles</taxon>
        <taxon>Oomycota</taxon>
        <taxon>Peronosporomycetes</taxon>
        <taxon>Peronosporales</taxon>
        <taxon>Peronosporaceae</taxon>
        <taxon>Phytophthora</taxon>
    </lineage>
</organism>
<evidence type="ECO:0000256" key="2">
    <source>
        <dbReference type="SAM" id="Phobius"/>
    </source>
</evidence>
<keyword evidence="2" id="KW-0812">Transmembrane</keyword>
<dbReference type="InterPro" id="IPR011992">
    <property type="entry name" value="EF-hand-dom_pair"/>
</dbReference>
<keyword evidence="1" id="KW-0106">Calcium</keyword>
<dbReference type="Gene3D" id="1.10.238.10">
    <property type="entry name" value="EF-hand"/>
    <property type="match status" value="1"/>
</dbReference>
<dbReference type="Proteomes" id="UP000285624">
    <property type="component" value="Unassembled WGS sequence"/>
</dbReference>